<reference evidence="2 3" key="1">
    <citation type="submission" date="2018-12" db="EMBL/GenBank/DDBJ databases">
        <title>Dyella dinghuensis sp. nov. DHOA06 and Dyella choica sp. nov. 4M-K27, isolated from forest soil.</title>
        <authorList>
            <person name="Qiu L.-H."/>
            <person name="Gao Z.-H."/>
        </authorList>
    </citation>
    <scope>NUCLEOTIDE SEQUENCE [LARGE SCALE GENOMIC DNA]</scope>
    <source>
        <strain evidence="2 3">4M-K27</strain>
    </source>
</reference>
<name>A0A3S0PLE3_9GAMM</name>
<dbReference type="EMBL" id="RYYV01000001">
    <property type="protein sequence ID" value="RUL79917.1"/>
    <property type="molecule type" value="Genomic_DNA"/>
</dbReference>
<evidence type="ECO:0000313" key="2">
    <source>
        <dbReference type="EMBL" id="RUL79917.1"/>
    </source>
</evidence>
<keyword evidence="3" id="KW-1185">Reference proteome</keyword>
<dbReference type="OrthoDB" id="88903at2"/>
<evidence type="ECO:0000259" key="1">
    <source>
        <dbReference type="Pfam" id="PF07693"/>
    </source>
</evidence>
<sequence length="598" mass="67182">MVNKGAKQKLTQYLRSAAPSSAILLRGSWGSGKSFFWDGFKERHLPKLRKKDITFSVAGLATLEELEQAMFLASVKDLGTDTLRETGTVVGRALLRLVKVDPDDIKLKADVRPGKTVICIDDLERFGGDFKVLFGFIVSLLDAAKLHVVLISDEERAIKELEGYEDYKEKIITVTAEVRPEVESFYEDTVKGFEHKATREALVDIQDYAVGFFKEKKLKNLRTLRSILEEMKSIMQDMTWPEGQDASLGALLSAVSFHVIAVTKNVKNEALVREVFLHGDLANIVMMSRAVGKKKAADQEEESSGASVRKLIDALGFDGDIYEWHGSTAFAEYVTAEGFEPNRIAQDFQVFGHVKQEGQSLLERFRSYRAMEEPEFRTCVTELEEIVSVGDFENLQQMWEAHEILDHLAQKKLINIAPDVWRDTFIKLARSFKVTSDFPSSFTVWPESRDANRAAVLEALRSLEQRILAEKTRADNEAARAALIEGEGDAVLEGFNTAPFADAKAPDIYALLQGAGRNGVYRVTQFFRKRMAITNLQDFATNEVRFAKALRKLIDSNTPNTAPISLDDAAWWELAGVLRDYVTRLSPLTRSLNEETQS</sequence>
<evidence type="ECO:0000313" key="3">
    <source>
        <dbReference type="Proteomes" id="UP000274358"/>
    </source>
</evidence>
<proteinExistence type="predicted"/>
<accession>A0A3S0PLE3</accession>
<dbReference type="RefSeq" id="WP_126682968.1">
    <property type="nucleotide sequence ID" value="NZ_RYYV01000001.1"/>
</dbReference>
<gene>
    <name evidence="2" type="ORF">EKH80_01630</name>
</gene>
<dbReference type="Proteomes" id="UP000274358">
    <property type="component" value="Unassembled WGS sequence"/>
</dbReference>
<comment type="caution">
    <text evidence="2">The sequence shown here is derived from an EMBL/GenBank/DDBJ whole genome shotgun (WGS) entry which is preliminary data.</text>
</comment>
<dbReference type="Pfam" id="PF07693">
    <property type="entry name" value="KAP_NTPase"/>
    <property type="match status" value="1"/>
</dbReference>
<feature type="domain" description="KAP NTPase" evidence="1">
    <location>
        <begin position="114"/>
        <end position="231"/>
    </location>
</feature>
<organism evidence="2 3">
    <name type="scientific">Dyella choica</name>
    <dbReference type="NCBI Taxonomy" id="1927959"/>
    <lineage>
        <taxon>Bacteria</taxon>
        <taxon>Pseudomonadati</taxon>
        <taxon>Pseudomonadota</taxon>
        <taxon>Gammaproteobacteria</taxon>
        <taxon>Lysobacterales</taxon>
        <taxon>Rhodanobacteraceae</taxon>
        <taxon>Dyella</taxon>
    </lineage>
</organism>
<dbReference type="InterPro" id="IPR011646">
    <property type="entry name" value="KAP_P-loop"/>
</dbReference>
<protein>
    <recommendedName>
        <fullName evidence="1">KAP NTPase domain-containing protein</fullName>
    </recommendedName>
</protein>
<dbReference type="AlphaFoldDB" id="A0A3S0PLE3"/>